<evidence type="ECO:0000313" key="6">
    <source>
        <dbReference type="Proteomes" id="UP001152087"/>
    </source>
</evidence>
<evidence type="ECO:0000256" key="2">
    <source>
        <dbReference type="ARBA" id="ARBA00023163"/>
    </source>
</evidence>
<name>A0A9W8R344_9HYPO</name>
<evidence type="ECO:0000256" key="3">
    <source>
        <dbReference type="ARBA" id="ARBA00023242"/>
    </source>
</evidence>
<comment type="caution">
    <text evidence="5">The sequence shown here is derived from an EMBL/GenBank/DDBJ whole genome shotgun (WGS) entry which is preliminary data.</text>
</comment>
<dbReference type="GO" id="GO:0000978">
    <property type="term" value="F:RNA polymerase II cis-regulatory region sequence-specific DNA binding"/>
    <property type="evidence" value="ECO:0007669"/>
    <property type="project" value="TreeGrafter"/>
</dbReference>
<organism evidence="5 6">
    <name type="scientific">Fusarium falciforme</name>
    <dbReference type="NCBI Taxonomy" id="195108"/>
    <lineage>
        <taxon>Eukaryota</taxon>
        <taxon>Fungi</taxon>
        <taxon>Dikarya</taxon>
        <taxon>Ascomycota</taxon>
        <taxon>Pezizomycotina</taxon>
        <taxon>Sordariomycetes</taxon>
        <taxon>Hypocreomycetidae</taxon>
        <taxon>Hypocreales</taxon>
        <taxon>Nectriaceae</taxon>
        <taxon>Fusarium</taxon>
        <taxon>Fusarium solani species complex</taxon>
    </lineage>
</organism>
<dbReference type="GO" id="GO:0000981">
    <property type="term" value="F:DNA-binding transcription factor activity, RNA polymerase II-specific"/>
    <property type="evidence" value="ECO:0007669"/>
    <property type="project" value="InterPro"/>
</dbReference>
<dbReference type="InterPro" id="IPR051127">
    <property type="entry name" value="Fungal_SecMet_Regulators"/>
</dbReference>
<dbReference type="SUPFAM" id="SSF57701">
    <property type="entry name" value="Zn2/Cys6 DNA-binding domain"/>
    <property type="match status" value="1"/>
</dbReference>
<keyword evidence="3" id="KW-0539">Nucleus</keyword>
<dbReference type="CDD" id="cd00067">
    <property type="entry name" value="GAL4"/>
    <property type="match status" value="1"/>
</dbReference>
<reference evidence="5" key="1">
    <citation type="submission" date="2022-09" db="EMBL/GenBank/DDBJ databases">
        <title>Fusarium specimens isolated from Avocado Roots.</title>
        <authorList>
            <person name="Stajich J."/>
            <person name="Roper C."/>
            <person name="Heimlech-Rivalta G."/>
        </authorList>
    </citation>
    <scope>NUCLEOTIDE SEQUENCE</scope>
    <source>
        <strain evidence="5">A02</strain>
    </source>
</reference>
<dbReference type="PANTHER" id="PTHR47424:SF15">
    <property type="entry name" value="ZN(II)2CYS6 TRANSCRIPTION FACTOR (EUROFUNG)"/>
    <property type="match status" value="1"/>
</dbReference>
<sequence length="175" mass="18922">MNATKWRISKACQECRVKKIKCNGETPCQNCRLRSLGCVYREKARNRTRKVKPRTAAYESIMSHDAMAASPSLEPSDEGTNVPPTPVAEDAASVAPAASAFGSDRSINNNSVAAAHRASPSCYLQLYYGPSSNFALLNAIYHQIAGTSPSDPASRAGRIVYSRGIFSPTGMDYRS</sequence>
<gene>
    <name evidence="5" type="ORF">NW755_009544</name>
</gene>
<evidence type="ECO:0000259" key="4">
    <source>
        <dbReference type="PROSITE" id="PS50048"/>
    </source>
</evidence>
<dbReference type="PANTHER" id="PTHR47424">
    <property type="entry name" value="REGULATORY PROTEIN GAL4"/>
    <property type="match status" value="1"/>
</dbReference>
<dbReference type="EMBL" id="JAOQAV010000029">
    <property type="protein sequence ID" value="KAJ4183509.1"/>
    <property type="molecule type" value="Genomic_DNA"/>
</dbReference>
<dbReference type="Gene3D" id="4.10.240.10">
    <property type="entry name" value="Zn(2)-C6 fungal-type DNA-binding domain"/>
    <property type="match status" value="1"/>
</dbReference>
<dbReference type="InterPro" id="IPR001138">
    <property type="entry name" value="Zn2Cys6_DnaBD"/>
</dbReference>
<feature type="domain" description="Zn(2)-C6 fungal-type" evidence="4">
    <location>
        <begin position="11"/>
        <end position="40"/>
    </location>
</feature>
<dbReference type="GO" id="GO:0005634">
    <property type="term" value="C:nucleus"/>
    <property type="evidence" value="ECO:0007669"/>
    <property type="project" value="TreeGrafter"/>
</dbReference>
<dbReference type="PROSITE" id="PS50048">
    <property type="entry name" value="ZN2_CY6_FUNGAL_2"/>
    <property type="match status" value="1"/>
</dbReference>
<dbReference type="AlphaFoldDB" id="A0A9W8R344"/>
<dbReference type="GO" id="GO:0008270">
    <property type="term" value="F:zinc ion binding"/>
    <property type="evidence" value="ECO:0007669"/>
    <property type="project" value="InterPro"/>
</dbReference>
<dbReference type="PROSITE" id="PS00463">
    <property type="entry name" value="ZN2_CY6_FUNGAL_1"/>
    <property type="match status" value="1"/>
</dbReference>
<dbReference type="GO" id="GO:0000435">
    <property type="term" value="P:positive regulation of transcription from RNA polymerase II promoter by galactose"/>
    <property type="evidence" value="ECO:0007669"/>
    <property type="project" value="TreeGrafter"/>
</dbReference>
<keyword evidence="2" id="KW-0804">Transcription</keyword>
<dbReference type="SMART" id="SM00066">
    <property type="entry name" value="GAL4"/>
    <property type="match status" value="1"/>
</dbReference>
<dbReference type="OrthoDB" id="2123952at2759"/>
<evidence type="ECO:0000313" key="5">
    <source>
        <dbReference type="EMBL" id="KAJ4183509.1"/>
    </source>
</evidence>
<proteinExistence type="predicted"/>
<evidence type="ECO:0000256" key="1">
    <source>
        <dbReference type="ARBA" id="ARBA00023015"/>
    </source>
</evidence>
<accession>A0A9W8R344</accession>
<protein>
    <recommendedName>
        <fullName evidence="4">Zn(2)-C6 fungal-type domain-containing protein</fullName>
    </recommendedName>
</protein>
<dbReference type="Proteomes" id="UP001152087">
    <property type="component" value="Unassembled WGS sequence"/>
</dbReference>
<dbReference type="Pfam" id="PF00172">
    <property type="entry name" value="Zn_clus"/>
    <property type="match status" value="1"/>
</dbReference>
<keyword evidence="6" id="KW-1185">Reference proteome</keyword>
<keyword evidence="1" id="KW-0805">Transcription regulation</keyword>
<dbReference type="InterPro" id="IPR036864">
    <property type="entry name" value="Zn2-C6_fun-type_DNA-bd_sf"/>
</dbReference>